<name>A0AAD5LPC0_9CRUS</name>
<feature type="region of interest" description="Disordered" evidence="1">
    <location>
        <begin position="75"/>
        <end position="139"/>
    </location>
</feature>
<feature type="region of interest" description="Disordered" evidence="1">
    <location>
        <begin position="29"/>
        <end position="55"/>
    </location>
</feature>
<feature type="compositionally biased region" description="Basic residues" evidence="1">
    <location>
        <begin position="118"/>
        <end position="127"/>
    </location>
</feature>
<feature type="compositionally biased region" description="Polar residues" evidence="1">
    <location>
        <begin position="475"/>
        <end position="496"/>
    </location>
</feature>
<comment type="caution">
    <text evidence="2">The sequence shown here is derived from an EMBL/GenBank/DDBJ whole genome shotgun (WGS) entry which is preliminary data.</text>
</comment>
<feature type="compositionally biased region" description="Basic and acidic residues" evidence="1">
    <location>
        <begin position="427"/>
        <end position="441"/>
    </location>
</feature>
<gene>
    <name evidence="2" type="ORF">GHT06_009552</name>
</gene>
<feature type="compositionally biased region" description="Basic and acidic residues" evidence="1">
    <location>
        <begin position="34"/>
        <end position="44"/>
    </location>
</feature>
<evidence type="ECO:0000313" key="2">
    <source>
        <dbReference type="EMBL" id="KAI9565760.1"/>
    </source>
</evidence>
<feature type="compositionally biased region" description="Polar residues" evidence="1">
    <location>
        <begin position="256"/>
        <end position="271"/>
    </location>
</feature>
<accession>A0AAD5LPC0</accession>
<feature type="compositionally biased region" description="Low complexity" evidence="1">
    <location>
        <begin position="363"/>
        <end position="376"/>
    </location>
</feature>
<protein>
    <submittedName>
        <fullName evidence="2">Uncharacterized protein</fullName>
    </submittedName>
</protein>
<dbReference type="AlphaFoldDB" id="A0AAD5LPC0"/>
<evidence type="ECO:0000256" key="1">
    <source>
        <dbReference type="SAM" id="MobiDB-lite"/>
    </source>
</evidence>
<organism evidence="2 3">
    <name type="scientific">Daphnia sinensis</name>
    <dbReference type="NCBI Taxonomy" id="1820382"/>
    <lineage>
        <taxon>Eukaryota</taxon>
        <taxon>Metazoa</taxon>
        <taxon>Ecdysozoa</taxon>
        <taxon>Arthropoda</taxon>
        <taxon>Crustacea</taxon>
        <taxon>Branchiopoda</taxon>
        <taxon>Diplostraca</taxon>
        <taxon>Cladocera</taxon>
        <taxon>Anomopoda</taxon>
        <taxon>Daphniidae</taxon>
        <taxon>Daphnia</taxon>
        <taxon>Daphnia similis group</taxon>
    </lineage>
</organism>
<dbReference type="EMBL" id="WJBH02000001">
    <property type="protein sequence ID" value="KAI9565760.1"/>
    <property type="molecule type" value="Genomic_DNA"/>
</dbReference>
<sequence length="668" mass="73418">MPNVVLSRESLLFYKQSKMNANPVVPRTKAIQRRKADTEGEIKGVKPLPAAAASHNKKISENAVVNTSSHILQIAPEEVHREPNGSKKKGRAKTKGKESAILQNASKTETNEIEKVKAGKKRGSRQRSKPDTKKQSVDNIEELVMLPLEFSDSRITNPSLQKVYEPTPKRPRIVSSVQSFSTNMEAVIEATARNLSSYDKSNSMLEENLDGKTTHESPAKQMAMKPAVTIGTKPPGSNRLEKNLMVSTNNGTELGDQFSSIDGVKSANSGRTKTKRGVPANGDDGGTELSTSLPKRLVSTKKSLEKHASTSGPIIQGLLDESFSDKEADINVTESEDDTCSSYSEVEEDVIFSRSGNILENISQKSSSSPNSFETSNQKDKASESSLSPDFEQRPKLSKSLPGLVLSSPRKQLIFTDDSLAADRDLSIKNTDKHKNTEEQPLKSARRRNLLKSSSKSEASRISANASTLKEVKQSNESPTLKRNRSVGFTKTHSPSKQPPSSPTASPYHQPPLDANRDLDVRERSPIQRSIMPHTEESMLAINCRVAPSSISDPCTTVPMTTQHPTTFNLYMAPSSYPVRARQIDSTEDFVVSSLYLQPTVIFPLQTSFRTMIMRLKGSVEFRSDPCVPSRTLLNSVDKLVELEAGRLFHIANTGKEVAVIQMTEVLL</sequence>
<feature type="region of interest" description="Disordered" evidence="1">
    <location>
        <begin position="427"/>
        <end position="522"/>
    </location>
</feature>
<feature type="region of interest" description="Disordered" evidence="1">
    <location>
        <begin position="361"/>
        <end position="396"/>
    </location>
</feature>
<evidence type="ECO:0000313" key="3">
    <source>
        <dbReference type="Proteomes" id="UP000820818"/>
    </source>
</evidence>
<keyword evidence="3" id="KW-1185">Reference proteome</keyword>
<dbReference type="Proteomes" id="UP000820818">
    <property type="component" value="Linkage Group LG1"/>
</dbReference>
<feature type="region of interest" description="Disordered" evidence="1">
    <location>
        <begin position="256"/>
        <end position="320"/>
    </location>
</feature>
<reference evidence="2 3" key="1">
    <citation type="submission" date="2022-05" db="EMBL/GenBank/DDBJ databases">
        <title>A multi-omics perspective on studying reproductive biology in Daphnia sinensis.</title>
        <authorList>
            <person name="Jia J."/>
        </authorList>
    </citation>
    <scope>NUCLEOTIDE SEQUENCE [LARGE SCALE GENOMIC DNA]</scope>
    <source>
        <strain evidence="2 3">WSL</strain>
    </source>
</reference>
<proteinExistence type="predicted"/>